<dbReference type="Gene3D" id="2.60.110.10">
    <property type="entry name" value="Thaumatin"/>
    <property type="match status" value="1"/>
</dbReference>
<dbReference type="SUPFAM" id="SSF49870">
    <property type="entry name" value="Osmotin, thaumatin-like protein"/>
    <property type="match status" value="1"/>
</dbReference>
<dbReference type="AlphaFoldDB" id="A0AAV6JQW2"/>
<reference evidence="2" key="1">
    <citation type="submission" date="2020-08" db="EMBL/GenBank/DDBJ databases">
        <title>Plant Genome Project.</title>
        <authorList>
            <person name="Zhang R.-G."/>
        </authorList>
    </citation>
    <scope>NUCLEOTIDE SEQUENCE</scope>
    <source>
        <strain evidence="2">WSP0</strain>
        <tissue evidence="2">Leaf</tissue>
    </source>
</reference>
<organism evidence="2 3">
    <name type="scientific">Rhododendron griersonianum</name>
    <dbReference type="NCBI Taxonomy" id="479676"/>
    <lineage>
        <taxon>Eukaryota</taxon>
        <taxon>Viridiplantae</taxon>
        <taxon>Streptophyta</taxon>
        <taxon>Embryophyta</taxon>
        <taxon>Tracheophyta</taxon>
        <taxon>Spermatophyta</taxon>
        <taxon>Magnoliopsida</taxon>
        <taxon>eudicotyledons</taxon>
        <taxon>Gunneridae</taxon>
        <taxon>Pentapetalae</taxon>
        <taxon>asterids</taxon>
        <taxon>Ericales</taxon>
        <taxon>Ericaceae</taxon>
        <taxon>Ericoideae</taxon>
        <taxon>Rhodoreae</taxon>
        <taxon>Rhododendron</taxon>
    </lineage>
</organism>
<dbReference type="SMART" id="SM00205">
    <property type="entry name" value="THN"/>
    <property type="match status" value="1"/>
</dbReference>
<evidence type="ECO:0008006" key="4">
    <source>
        <dbReference type="Google" id="ProtNLM"/>
    </source>
</evidence>
<feature type="region of interest" description="Disordered" evidence="1">
    <location>
        <begin position="1"/>
        <end position="20"/>
    </location>
</feature>
<dbReference type="PRINTS" id="PR00347">
    <property type="entry name" value="THAUMATIN"/>
</dbReference>
<name>A0AAV6JQW2_9ERIC</name>
<dbReference type="PANTHER" id="PTHR31048">
    <property type="entry name" value="OS03G0233200 PROTEIN"/>
    <property type="match status" value="1"/>
</dbReference>
<gene>
    <name evidence="2" type="ORF">RHGRI_021949</name>
</gene>
<evidence type="ECO:0000256" key="1">
    <source>
        <dbReference type="SAM" id="MobiDB-lite"/>
    </source>
</evidence>
<evidence type="ECO:0000313" key="3">
    <source>
        <dbReference type="Proteomes" id="UP000823749"/>
    </source>
</evidence>
<dbReference type="EMBL" id="JACTNZ010000007">
    <property type="protein sequence ID" value="KAG5542252.1"/>
    <property type="molecule type" value="Genomic_DNA"/>
</dbReference>
<accession>A0AAV6JQW2</accession>
<dbReference type="InterPro" id="IPR037176">
    <property type="entry name" value="Osmotin/thaumatin-like_sf"/>
</dbReference>
<protein>
    <recommendedName>
        <fullName evidence="4">Thaumatin-like protein</fullName>
    </recommendedName>
</protein>
<sequence>MKISISSDGDPDDKPAAVAPISPGGLEFNEGFGWEKHQTEKAALGRGKYQRKAVSYREAYAPQLGETLNEVMAVTFLMSNGFPNVVKSILIVCVKERSRVSARDTVFTLKNLCSYTIWPATLAGNNGAVLGGGCFSLAPGASNQLPAPPGWSGRFWARTVCSFDAWGNGKCTTGDCGGNLMCIGSGMPPITLAEFTIGSGTNAKDFYDPGLTKVAAPRGRVFT</sequence>
<dbReference type="Proteomes" id="UP000823749">
    <property type="component" value="Chromosome 7"/>
</dbReference>
<dbReference type="InterPro" id="IPR017949">
    <property type="entry name" value="Thaumatin_CS"/>
</dbReference>
<dbReference type="Pfam" id="PF00314">
    <property type="entry name" value="Thaumatin"/>
    <property type="match status" value="1"/>
</dbReference>
<dbReference type="PROSITE" id="PS00316">
    <property type="entry name" value="THAUMATIN_1"/>
    <property type="match status" value="1"/>
</dbReference>
<comment type="caution">
    <text evidence="2">The sequence shown here is derived from an EMBL/GenBank/DDBJ whole genome shotgun (WGS) entry which is preliminary data.</text>
</comment>
<dbReference type="InterPro" id="IPR001938">
    <property type="entry name" value="Thaumatin"/>
</dbReference>
<proteinExistence type="predicted"/>
<evidence type="ECO:0000313" key="2">
    <source>
        <dbReference type="EMBL" id="KAG5542252.1"/>
    </source>
</evidence>
<keyword evidence="3" id="KW-1185">Reference proteome</keyword>
<dbReference type="PROSITE" id="PS51367">
    <property type="entry name" value="THAUMATIN_2"/>
    <property type="match status" value="1"/>
</dbReference>